<dbReference type="EMBL" id="UZAF01016579">
    <property type="protein sequence ID" value="VDO30588.1"/>
    <property type="molecule type" value="Genomic_DNA"/>
</dbReference>
<accession>A0A0N4W9L1</accession>
<organism evidence="3">
    <name type="scientific">Haemonchus placei</name>
    <name type="common">Barber's pole worm</name>
    <dbReference type="NCBI Taxonomy" id="6290"/>
    <lineage>
        <taxon>Eukaryota</taxon>
        <taxon>Metazoa</taxon>
        <taxon>Ecdysozoa</taxon>
        <taxon>Nematoda</taxon>
        <taxon>Chromadorea</taxon>
        <taxon>Rhabditida</taxon>
        <taxon>Rhabditina</taxon>
        <taxon>Rhabditomorpha</taxon>
        <taxon>Strongyloidea</taxon>
        <taxon>Trichostrongylidae</taxon>
        <taxon>Haemonchus</taxon>
    </lineage>
</organism>
<name>A0A0N4W9L1_HAEPC</name>
<dbReference type="AlphaFoldDB" id="A0A0N4W9L1"/>
<dbReference type="WBParaSite" id="HPLM_0000699101-mRNA-1">
    <property type="protein sequence ID" value="HPLM_0000699101-mRNA-1"/>
    <property type="gene ID" value="HPLM_0000699101"/>
</dbReference>
<evidence type="ECO:0000313" key="3">
    <source>
        <dbReference type="WBParaSite" id="HPLM_0000699101-mRNA-1"/>
    </source>
</evidence>
<evidence type="ECO:0000313" key="1">
    <source>
        <dbReference type="EMBL" id="VDO30588.1"/>
    </source>
</evidence>
<keyword evidence="2" id="KW-1185">Reference proteome</keyword>
<reference evidence="3" key="1">
    <citation type="submission" date="2017-02" db="UniProtKB">
        <authorList>
            <consortium name="WormBaseParasite"/>
        </authorList>
    </citation>
    <scope>IDENTIFICATION</scope>
</reference>
<evidence type="ECO:0000313" key="2">
    <source>
        <dbReference type="Proteomes" id="UP000268014"/>
    </source>
</evidence>
<reference evidence="1 2" key="2">
    <citation type="submission" date="2018-11" db="EMBL/GenBank/DDBJ databases">
        <authorList>
            <consortium name="Pathogen Informatics"/>
        </authorList>
    </citation>
    <scope>NUCLEOTIDE SEQUENCE [LARGE SCALE GENOMIC DNA]</scope>
    <source>
        <strain evidence="1 2">MHpl1</strain>
    </source>
</reference>
<sequence>TRARRSRRRSCRSGEAEFAKEEVGEEEEQREDFVEAFGESERTKAEEGAWPDWGIPEQDWLFSEFALEIGEGNLRVLRLNDIHLRSQIFLRHFSLSFGPGVSRLPRYSTVPIPRFQSSAYHQHISLRE</sequence>
<proteinExistence type="predicted"/>
<protein>
    <submittedName>
        <fullName evidence="3">Protein CASC1</fullName>
    </submittedName>
</protein>
<gene>
    <name evidence="1" type="ORF">HPLM_LOCUS6983</name>
</gene>
<dbReference type="Proteomes" id="UP000268014">
    <property type="component" value="Unassembled WGS sequence"/>
</dbReference>